<sequence>MTDHNDRNYSYSWHQSHDQATILLMVPYETQEEDIVIIERNHLVVGVQGKPPVVKGRLYSTVDTNTSVWQLESQAARLPVRERTTSTTSTVSSQSSYALVSDPEISSSFAASLEAVQMSDAEEAFSPSPEMLSPTLSSADEHVFHQQRRQHPASNATLSRSVSPGHVLNSFRSSYSSLDSVHFSHSGRLLTLHLEKEQSIIWPSLIVGPVPETLSQPITDSLVFDTDYELEQKYNMDPTSLALLGLEYFDIRKDKEEAFEYFVRAWHQARNPSATMRLVSQYVPLHLTFDMIATQEPASRATLAYYVECLGGSSGLARLYLEAGLLYLEGTASPLLTSSYSSLSSIRVPLQTPQEEGGTEAWKRDREAALKYFELAHALDSDIEIPPLSQETDPSSSTRYGALDLEMPRVDVGAATPESDQSGGSGQTDAGPPVVRRRKRKEETAISRTKAAAADLDEVDSTWYLYVPGLVGAGTALLVVGIVGALSFSTWSRRNQGS</sequence>
<feature type="transmembrane region" description="Helical" evidence="4">
    <location>
        <begin position="463"/>
        <end position="488"/>
    </location>
</feature>
<dbReference type="STRING" id="946122.A0A0C2X5C4"/>
<comment type="subcellular location">
    <subcellularLocation>
        <location evidence="1">Cytoplasm</location>
    </subcellularLocation>
</comment>
<evidence type="ECO:0000313" key="6">
    <source>
        <dbReference type="EMBL" id="KIL64471.1"/>
    </source>
</evidence>
<dbReference type="Gene3D" id="2.60.40.790">
    <property type="match status" value="1"/>
</dbReference>
<keyword evidence="4" id="KW-0812">Transmembrane</keyword>
<gene>
    <name evidence="6" type="ORF">M378DRAFT_588064</name>
</gene>
<protein>
    <recommendedName>
        <fullName evidence="5">CS domain-containing protein</fullName>
    </recommendedName>
</protein>
<dbReference type="PANTHER" id="PTHR12356">
    <property type="entry name" value="NUCLEAR MOVEMENT PROTEIN NUDC"/>
    <property type="match status" value="1"/>
</dbReference>
<name>A0A0C2X5C4_AMAMK</name>
<dbReference type="PROSITE" id="PS51203">
    <property type="entry name" value="CS"/>
    <property type="match status" value="1"/>
</dbReference>
<dbReference type="SUPFAM" id="SSF49764">
    <property type="entry name" value="HSP20-like chaperones"/>
    <property type="match status" value="1"/>
</dbReference>
<reference evidence="6 7" key="1">
    <citation type="submission" date="2014-04" db="EMBL/GenBank/DDBJ databases">
        <title>Evolutionary Origins and Diversification of the Mycorrhizal Mutualists.</title>
        <authorList>
            <consortium name="DOE Joint Genome Institute"/>
            <consortium name="Mycorrhizal Genomics Consortium"/>
            <person name="Kohler A."/>
            <person name="Kuo A."/>
            <person name="Nagy L.G."/>
            <person name="Floudas D."/>
            <person name="Copeland A."/>
            <person name="Barry K.W."/>
            <person name="Cichocki N."/>
            <person name="Veneault-Fourrey C."/>
            <person name="LaButti K."/>
            <person name="Lindquist E.A."/>
            <person name="Lipzen A."/>
            <person name="Lundell T."/>
            <person name="Morin E."/>
            <person name="Murat C."/>
            <person name="Riley R."/>
            <person name="Ohm R."/>
            <person name="Sun H."/>
            <person name="Tunlid A."/>
            <person name="Henrissat B."/>
            <person name="Grigoriev I.V."/>
            <person name="Hibbett D.S."/>
            <person name="Martin F."/>
        </authorList>
    </citation>
    <scope>NUCLEOTIDE SEQUENCE [LARGE SCALE GENOMIC DNA]</scope>
    <source>
        <strain evidence="6 7">Koide BX008</strain>
    </source>
</reference>
<organism evidence="6 7">
    <name type="scientific">Amanita muscaria (strain Koide BX008)</name>
    <dbReference type="NCBI Taxonomy" id="946122"/>
    <lineage>
        <taxon>Eukaryota</taxon>
        <taxon>Fungi</taxon>
        <taxon>Dikarya</taxon>
        <taxon>Basidiomycota</taxon>
        <taxon>Agaricomycotina</taxon>
        <taxon>Agaricomycetes</taxon>
        <taxon>Agaricomycetidae</taxon>
        <taxon>Agaricales</taxon>
        <taxon>Pluteineae</taxon>
        <taxon>Amanitaceae</taxon>
        <taxon>Amanita</taxon>
    </lineage>
</organism>
<dbReference type="EMBL" id="KN818249">
    <property type="protein sequence ID" value="KIL64471.1"/>
    <property type="molecule type" value="Genomic_DNA"/>
</dbReference>
<keyword evidence="2" id="KW-0963">Cytoplasm</keyword>
<dbReference type="InterPro" id="IPR037898">
    <property type="entry name" value="NudC_fam"/>
</dbReference>
<proteinExistence type="predicted"/>
<feature type="domain" description="CS" evidence="5">
    <location>
        <begin position="6"/>
        <end position="206"/>
    </location>
</feature>
<dbReference type="HOGENOM" id="CLU_034816_0_0_1"/>
<dbReference type="InterPro" id="IPR008978">
    <property type="entry name" value="HSP20-like_chaperone"/>
</dbReference>
<dbReference type="AlphaFoldDB" id="A0A0C2X5C4"/>
<evidence type="ECO:0000256" key="4">
    <source>
        <dbReference type="SAM" id="Phobius"/>
    </source>
</evidence>
<dbReference type="Proteomes" id="UP000054549">
    <property type="component" value="Unassembled WGS sequence"/>
</dbReference>
<keyword evidence="4" id="KW-0472">Membrane</keyword>
<evidence type="ECO:0000259" key="5">
    <source>
        <dbReference type="PROSITE" id="PS51203"/>
    </source>
</evidence>
<evidence type="ECO:0000256" key="2">
    <source>
        <dbReference type="ARBA" id="ARBA00022490"/>
    </source>
</evidence>
<dbReference type="Pfam" id="PF04969">
    <property type="entry name" value="CS"/>
    <property type="match status" value="1"/>
</dbReference>
<keyword evidence="4" id="KW-1133">Transmembrane helix</keyword>
<dbReference type="GO" id="GO:0051082">
    <property type="term" value="F:unfolded protein binding"/>
    <property type="evidence" value="ECO:0007669"/>
    <property type="project" value="TreeGrafter"/>
</dbReference>
<evidence type="ECO:0000313" key="7">
    <source>
        <dbReference type="Proteomes" id="UP000054549"/>
    </source>
</evidence>
<dbReference type="GO" id="GO:0005737">
    <property type="term" value="C:cytoplasm"/>
    <property type="evidence" value="ECO:0007669"/>
    <property type="project" value="UniProtKB-SubCell"/>
</dbReference>
<dbReference type="OrthoDB" id="266138at2759"/>
<dbReference type="PANTHER" id="PTHR12356:SF3">
    <property type="entry name" value="NUCLEAR MIGRATION PROTEIN NUDC"/>
    <property type="match status" value="1"/>
</dbReference>
<dbReference type="GO" id="GO:0006457">
    <property type="term" value="P:protein folding"/>
    <property type="evidence" value="ECO:0007669"/>
    <property type="project" value="TreeGrafter"/>
</dbReference>
<dbReference type="InParanoid" id="A0A0C2X5C4"/>
<keyword evidence="7" id="KW-1185">Reference proteome</keyword>
<feature type="region of interest" description="Disordered" evidence="3">
    <location>
        <begin position="414"/>
        <end position="446"/>
    </location>
</feature>
<evidence type="ECO:0000256" key="1">
    <source>
        <dbReference type="ARBA" id="ARBA00004496"/>
    </source>
</evidence>
<evidence type="ECO:0000256" key="3">
    <source>
        <dbReference type="SAM" id="MobiDB-lite"/>
    </source>
</evidence>
<accession>A0A0C2X5C4</accession>
<dbReference type="InterPro" id="IPR007052">
    <property type="entry name" value="CS_dom"/>
</dbReference>